<gene>
    <name evidence="7" type="ORF">CHIRRI_LOCUS4582</name>
</gene>
<accession>A0A9N9RNE6</accession>
<dbReference type="PROSITE" id="PS50011">
    <property type="entry name" value="PROTEIN_KINASE_DOM"/>
    <property type="match status" value="1"/>
</dbReference>
<dbReference type="InterPro" id="IPR000719">
    <property type="entry name" value="Prot_kinase_dom"/>
</dbReference>
<evidence type="ECO:0000313" key="7">
    <source>
        <dbReference type="EMBL" id="CAG9801660.1"/>
    </source>
</evidence>
<dbReference type="GO" id="GO:0005634">
    <property type="term" value="C:nucleus"/>
    <property type="evidence" value="ECO:0007669"/>
    <property type="project" value="TreeGrafter"/>
</dbReference>
<keyword evidence="2" id="KW-0808">Transferase</keyword>
<name>A0A9N9RNE6_9DIPT</name>
<proteinExistence type="predicted"/>
<keyword evidence="3" id="KW-0547">Nucleotide-binding</keyword>
<dbReference type="PANTHER" id="PTHR24345">
    <property type="entry name" value="SERINE/THREONINE-PROTEIN KINASE PLK"/>
    <property type="match status" value="1"/>
</dbReference>
<dbReference type="PROSITE" id="PS00108">
    <property type="entry name" value="PROTEIN_KINASE_ST"/>
    <property type="match status" value="1"/>
</dbReference>
<organism evidence="7 8">
    <name type="scientific">Chironomus riparius</name>
    <dbReference type="NCBI Taxonomy" id="315576"/>
    <lineage>
        <taxon>Eukaryota</taxon>
        <taxon>Metazoa</taxon>
        <taxon>Ecdysozoa</taxon>
        <taxon>Arthropoda</taxon>
        <taxon>Hexapoda</taxon>
        <taxon>Insecta</taxon>
        <taxon>Pterygota</taxon>
        <taxon>Neoptera</taxon>
        <taxon>Endopterygota</taxon>
        <taxon>Diptera</taxon>
        <taxon>Nematocera</taxon>
        <taxon>Chironomoidea</taxon>
        <taxon>Chironomidae</taxon>
        <taxon>Chironominae</taxon>
        <taxon>Chironomus</taxon>
    </lineage>
</organism>
<keyword evidence="5" id="KW-0067">ATP-binding</keyword>
<dbReference type="Gene3D" id="2.60.200.20">
    <property type="match status" value="1"/>
</dbReference>
<evidence type="ECO:0000256" key="2">
    <source>
        <dbReference type="ARBA" id="ARBA00022679"/>
    </source>
</evidence>
<keyword evidence="8" id="KW-1185">Reference proteome</keyword>
<dbReference type="Pfam" id="PF00069">
    <property type="entry name" value="Pkinase"/>
    <property type="match status" value="1"/>
</dbReference>
<keyword evidence="1" id="KW-0723">Serine/threonine-protein kinase</keyword>
<dbReference type="InterPro" id="IPR011009">
    <property type="entry name" value="Kinase-like_dom_sf"/>
</dbReference>
<dbReference type="GO" id="GO:0005524">
    <property type="term" value="F:ATP binding"/>
    <property type="evidence" value="ECO:0007669"/>
    <property type="project" value="UniProtKB-KW"/>
</dbReference>
<dbReference type="InterPro" id="IPR008271">
    <property type="entry name" value="Ser/Thr_kinase_AS"/>
</dbReference>
<dbReference type="AlphaFoldDB" id="A0A9N9RNE6"/>
<reference evidence="7" key="2">
    <citation type="submission" date="2022-10" db="EMBL/GenBank/DDBJ databases">
        <authorList>
            <consortium name="ENA_rothamsted_submissions"/>
            <consortium name="culmorum"/>
            <person name="King R."/>
        </authorList>
    </citation>
    <scope>NUCLEOTIDE SEQUENCE</scope>
</reference>
<evidence type="ECO:0000256" key="1">
    <source>
        <dbReference type="ARBA" id="ARBA00022527"/>
    </source>
</evidence>
<feature type="domain" description="Protein kinase" evidence="6">
    <location>
        <begin position="140"/>
        <end position="399"/>
    </location>
</feature>
<dbReference type="OrthoDB" id="193931at2759"/>
<dbReference type="Proteomes" id="UP001153620">
    <property type="component" value="Chromosome 2"/>
</dbReference>
<evidence type="ECO:0000256" key="3">
    <source>
        <dbReference type="ARBA" id="ARBA00022741"/>
    </source>
</evidence>
<dbReference type="PANTHER" id="PTHR24345:SF0">
    <property type="entry name" value="CELL CYCLE SERINE_THREONINE-PROTEIN KINASE CDC5_MSD2"/>
    <property type="match status" value="1"/>
</dbReference>
<sequence>MGPNPVVKAVAKIISHSKELNYEIFNSDVDFIMQRNQNDLKSDESLTIIPIEVGGNEENEIVCRLEKQDDEKEVIKPFVFRSFYDNFFMVNKKLLRKGQRIILQHKDKISLVKNQKKFFEFHDLRTLIKTKFPSNLMKDYFVEKLLGDGPNGCAFLVHNVRTLKRLVIKRVKKFKEDPPFDYVFEAKIMNGLNHPNVVRLIHVYDIIDQTFLFTEYLNYQDLLKLINSKINIRLDENEARDCFYQVTQGLKYLHQLNICHRDIKCDNIFVHKENDKVICKIGDFGLAAYDKDLTQTCGTIHYSPPEMFYKNKIYKGTKCDIWSFGVVLFCMVSGKFPFYESFVDCGTIDQQIKTGIVRFRCDSIWNRISYECKHLICCMINVNPLIRLDIHEIENHHWLRNFRTLQNVRKRSLDVTLLKNVKRIHNFETKKPKIFLLT</sequence>
<dbReference type="EMBL" id="OU895878">
    <property type="protein sequence ID" value="CAG9801660.1"/>
    <property type="molecule type" value="Genomic_DNA"/>
</dbReference>
<keyword evidence="4" id="KW-0418">Kinase</keyword>
<evidence type="ECO:0000259" key="6">
    <source>
        <dbReference type="PROSITE" id="PS50011"/>
    </source>
</evidence>
<dbReference type="Gene3D" id="1.10.510.10">
    <property type="entry name" value="Transferase(Phosphotransferase) domain 1"/>
    <property type="match status" value="1"/>
</dbReference>
<evidence type="ECO:0000256" key="5">
    <source>
        <dbReference type="ARBA" id="ARBA00022840"/>
    </source>
</evidence>
<dbReference type="SMART" id="SM00220">
    <property type="entry name" value="S_TKc"/>
    <property type="match status" value="1"/>
</dbReference>
<evidence type="ECO:0000313" key="8">
    <source>
        <dbReference type="Proteomes" id="UP001153620"/>
    </source>
</evidence>
<protein>
    <recommendedName>
        <fullName evidence="6">Protein kinase domain-containing protein</fullName>
    </recommendedName>
</protein>
<dbReference type="SUPFAM" id="SSF56112">
    <property type="entry name" value="Protein kinase-like (PK-like)"/>
    <property type="match status" value="1"/>
</dbReference>
<reference evidence="7" key="1">
    <citation type="submission" date="2022-01" db="EMBL/GenBank/DDBJ databases">
        <authorList>
            <person name="King R."/>
        </authorList>
    </citation>
    <scope>NUCLEOTIDE SEQUENCE</scope>
</reference>
<evidence type="ECO:0000256" key="4">
    <source>
        <dbReference type="ARBA" id="ARBA00022777"/>
    </source>
</evidence>
<dbReference type="GO" id="GO:0004674">
    <property type="term" value="F:protein serine/threonine kinase activity"/>
    <property type="evidence" value="ECO:0007669"/>
    <property type="project" value="UniProtKB-KW"/>
</dbReference>